<dbReference type="PANTHER" id="PTHR33444">
    <property type="entry name" value="SI:DKEY-19B23.12-RELATED"/>
    <property type="match status" value="1"/>
</dbReference>
<reference evidence="2" key="2">
    <citation type="submission" date="2020-11" db="EMBL/GenBank/DDBJ databases">
        <authorList>
            <person name="McCartney M.A."/>
            <person name="Auch B."/>
            <person name="Kono T."/>
            <person name="Mallez S."/>
            <person name="Becker A."/>
            <person name="Gohl D.M."/>
            <person name="Silverstein K.A.T."/>
            <person name="Koren S."/>
            <person name="Bechman K.B."/>
            <person name="Herman A."/>
            <person name="Abrahante J.E."/>
            <person name="Garbe J."/>
        </authorList>
    </citation>
    <scope>NUCLEOTIDE SEQUENCE</scope>
    <source>
        <strain evidence="2">Duluth1</strain>
        <tissue evidence="2">Whole animal</tissue>
    </source>
</reference>
<name>A0A9D4EJE9_DREPO</name>
<comment type="caution">
    <text evidence="2">The sequence shown here is derived from an EMBL/GenBank/DDBJ whole genome shotgun (WGS) entry which is preliminary data.</text>
</comment>
<feature type="transmembrane region" description="Helical" evidence="1">
    <location>
        <begin position="132"/>
        <end position="153"/>
    </location>
</feature>
<keyword evidence="1" id="KW-1133">Transmembrane helix</keyword>
<feature type="transmembrane region" description="Helical" evidence="1">
    <location>
        <begin position="102"/>
        <end position="120"/>
    </location>
</feature>
<gene>
    <name evidence="2" type="ORF">DPMN_180581</name>
</gene>
<evidence type="ECO:0000313" key="3">
    <source>
        <dbReference type="Proteomes" id="UP000828390"/>
    </source>
</evidence>
<sequence>MYFGKSSPTMESESRQIEANIQALLRQQNNQVDEYAPGVPFKEVPITQASAPPMHSNDNPVEPTPKCSGVFSKLADIGKECAEPVLSGFLEVHERDGRATDVTYVILLCLTFARFVAGAVKLRSDCDKEQCVAMYLFVKGVLGLIFWTIFLVVRLMPKENERERGLKKNRFEKVYICVDSLFAFGWSILGLVWVFGNYSAMISECPGYVNDWNFHFINLAMILTAADLAVVFVFIIYVLYSTDCCRK</sequence>
<proteinExistence type="predicted"/>
<evidence type="ECO:0000256" key="1">
    <source>
        <dbReference type="SAM" id="Phobius"/>
    </source>
</evidence>
<keyword evidence="1" id="KW-0472">Membrane</keyword>
<dbReference type="PANTHER" id="PTHR33444:SF2">
    <property type="entry name" value="MARVEL DOMAIN-CONTAINING PROTEIN"/>
    <property type="match status" value="1"/>
</dbReference>
<feature type="transmembrane region" description="Helical" evidence="1">
    <location>
        <begin position="216"/>
        <end position="240"/>
    </location>
</feature>
<dbReference type="InterPro" id="IPR040350">
    <property type="entry name" value="TMEM272"/>
</dbReference>
<feature type="transmembrane region" description="Helical" evidence="1">
    <location>
        <begin position="174"/>
        <end position="196"/>
    </location>
</feature>
<organism evidence="2 3">
    <name type="scientific">Dreissena polymorpha</name>
    <name type="common">Zebra mussel</name>
    <name type="synonym">Mytilus polymorpha</name>
    <dbReference type="NCBI Taxonomy" id="45954"/>
    <lineage>
        <taxon>Eukaryota</taxon>
        <taxon>Metazoa</taxon>
        <taxon>Spiralia</taxon>
        <taxon>Lophotrochozoa</taxon>
        <taxon>Mollusca</taxon>
        <taxon>Bivalvia</taxon>
        <taxon>Autobranchia</taxon>
        <taxon>Heteroconchia</taxon>
        <taxon>Euheterodonta</taxon>
        <taxon>Imparidentia</taxon>
        <taxon>Neoheterodontei</taxon>
        <taxon>Myida</taxon>
        <taxon>Dreissenoidea</taxon>
        <taxon>Dreissenidae</taxon>
        <taxon>Dreissena</taxon>
    </lineage>
</organism>
<dbReference type="AlphaFoldDB" id="A0A9D4EJE9"/>
<keyword evidence="1" id="KW-0812">Transmembrane</keyword>
<keyword evidence="3" id="KW-1185">Reference proteome</keyword>
<dbReference type="Proteomes" id="UP000828390">
    <property type="component" value="Unassembled WGS sequence"/>
</dbReference>
<dbReference type="EMBL" id="JAIWYP010000009">
    <property type="protein sequence ID" value="KAH3779102.1"/>
    <property type="molecule type" value="Genomic_DNA"/>
</dbReference>
<accession>A0A9D4EJE9</accession>
<evidence type="ECO:0000313" key="2">
    <source>
        <dbReference type="EMBL" id="KAH3779102.1"/>
    </source>
</evidence>
<protein>
    <submittedName>
        <fullName evidence="2">Uncharacterized protein</fullName>
    </submittedName>
</protein>
<reference evidence="2" key="1">
    <citation type="journal article" date="2019" name="bioRxiv">
        <title>The Genome of the Zebra Mussel, Dreissena polymorpha: A Resource for Invasive Species Research.</title>
        <authorList>
            <person name="McCartney M.A."/>
            <person name="Auch B."/>
            <person name="Kono T."/>
            <person name="Mallez S."/>
            <person name="Zhang Y."/>
            <person name="Obille A."/>
            <person name="Becker A."/>
            <person name="Abrahante J.E."/>
            <person name="Garbe J."/>
            <person name="Badalamenti J.P."/>
            <person name="Herman A."/>
            <person name="Mangelson H."/>
            <person name="Liachko I."/>
            <person name="Sullivan S."/>
            <person name="Sone E.D."/>
            <person name="Koren S."/>
            <person name="Silverstein K.A.T."/>
            <person name="Beckman K.B."/>
            <person name="Gohl D.M."/>
        </authorList>
    </citation>
    <scope>NUCLEOTIDE SEQUENCE</scope>
    <source>
        <strain evidence="2">Duluth1</strain>
        <tissue evidence="2">Whole animal</tissue>
    </source>
</reference>